<sequence length="291" mass="30329">MDYAERDTGGGYAEGVPCWVDAMLPDVEGGKRFYGELFGWTFDAGSGAPGAEYGHYAQAYSDGLPVAALAPKADGRMPTVWTVYLASPDAAALAGRIKGAGGSMITDVVSVGPFGSMGLAADPEGAVFGLWQGGTHHGFGKRREPGSYCWTEVYSRDKDLVDPFYEQVFGYGGLDLDLDGDDFRIWSPAGTEPGPDTAIGGRSLLPDPASADPNPADPASAAPAAPVSGRYVPARMPAHFLVYFSVADTDAAAATVTRLGGRVQTPPTDTPYGRIAVFTDNQGATFAVLEG</sequence>
<feature type="domain" description="VOC" evidence="2">
    <location>
        <begin position="147"/>
        <end position="291"/>
    </location>
</feature>
<dbReference type="EMBL" id="JBEYXV010000003">
    <property type="protein sequence ID" value="MEU6820413.1"/>
    <property type="molecule type" value="Genomic_DNA"/>
</dbReference>
<evidence type="ECO:0000313" key="4">
    <source>
        <dbReference type="Proteomes" id="UP001551176"/>
    </source>
</evidence>
<dbReference type="InterPro" id="IPR029068">
    <property type="entry name" value="Glyas_Bleomycin-R_OHBP_Dase"/>
</dbReference>
<evidence type="ECO:0000256" key="1">
    <source>
        <dbReference type="SAM" id="MobiDB-lite"/>
    </source>
</evidence>
<feature type="compositionally biased region" description="Low complexity" evidence="1">
    <location>
        <begin position="206"/>
        <end position="224"/>
    </location>
</feature>
<reference evidence="3 4" key="1">
    <citation type="submission" date="2024-06" db="EMBL/GenBank/DDBJ databases">
        <title>The Natural Products Discovery Center: Release of the First 8490 Sequenced Strains for Exploring Actinobacteria Biosynthetic Diversity.</title>
        <authorList>
            <person name="Kalkreuter E."/>
            <person name="Kautsar S.A."/>
            <person name="Yang D."/>
            <person name="Bader C.D."/>
            <person name="Teijaro C.N."/>
            <person name="Fluegel L."/>
            <person name="Davis C.M."/>
            <person name="Simpson J.R."/>
            <person name="Lauterbach L."/>
            <person name="Steele A.D."/>
            <person name="Gui C."/>
            <person name="Meng S."/>
            <person name="Li G."/>
            <person name="Viehrig K."/>
            <person name="Ye F."/>
            <person name="Su P."/>
            <person name="Kiefer A.F."/>
            <person name="Nichols A."/>
            <person name="Cepeda A.J."/>
            <person name="Yan W."/>
            <person name="Fan B."/>
            <person name="Jiang Y."/>
            <person name="Adhikari A."/>
            <person name="Zheng C.-J."/>
            <person name="Schuster L."/>
            <person name="Cowan T.M."/>
            <person name="Smanski M.J."/>
            <person name="Chevrette M.G."/>
            <person name="De Carvalho L.P.S."/>
            <person name="Shen B."/>
        </authorList>
    </citation>
    <scope>NUCLEOTIDE SEQUENCE [LARGE SCALE GENOMIC DNA]</scope>
    <source>
        <strain evidence="3 4">NPDC046838</strain>
    </source>
</reference>
<comment type="caution">
    <text evidence="3">The sequence shown here is derived from an EMBL/GenBank/DDBJ whole genome shotgun (WGS) entry which is preliminary data.</text>
</comment>
<dbReference type="Gene3D" id="3.10.180.10">
    <property type="entry name" value="2,3-Dihydroxybiphenyl 1,2-Dioxygenase, domain 1"/>
    <property type="match status" value="2"/>
</dbReference>
<name>A0ABV3BHC3_9ACTN</name>
<dbReference type="Proteomes" id="UP001551176">
    <property type="component" value="Unassembled WGS sequence"/>
</dbReference>
<dbReference type="PANTHER" id="PTHR33993:SF10">
    <property type="entry name" value="CONSERVED PROTEIN"/>
    <property type="match status" value="1"/>
</dbReference>
<dbReference type="InterPro" id="IPR004360">
    <property type="entry name" value="Glyas_Fos-R_dOase_dom"/>
</dbReference>
<proteinExistence type="predicted"/>
<evidence type="ECO:0000313" key="3">
    <source>
        <dbReference type="EMBL" id="MEU6820413.1"/>
    </source>
</evidence>
<dbReference type="PANTHER" id="PTHR33993">
    <property type="entry name" value="GLYOXALASE-RELATED"/>
    <property type="match status" value="1"/>
</dbReference>
<dbReference type="SUPFAM" id="SSF54593">
    <property type="entry name" value="Glyoxalase/Bleomycin resistance protein/Dihydroxybiphenyl dioxygenase"/>
    <property type="match status" value="2"/>
</dbReference>
<dbReference type="InterPro" id="IPR037523">
    <property type="entry name" value="VOC_core"/>
</dbReference>
<feature type="domain" description="VOC" evidence="2">
    <location>
        <begin position="16"/>
        <end position="133"/>
    </location>
</feature>
<dbReference type="PROSITE" id="PS51819">
    <property type="entry name" value="VOC"/>
    <property type="match status" value="2"/>
</dbReference>
<dbReference type="InterPro" id="IPR052164">
    <property type="entry name" value="Anthracycline_SecMetBiosynth"/>
</dbReference>
<dbReference type="Pfam" id="PF00903">
    <property type="entry name" value="Glyoxalase"/>
    <property type="match status" value="1"/>
</dbReference>
<protein>
    <submittedName>
        <fullName evidence="3">VOC family protein</fullName>
    </submittedName>
</protein>
<feature type="region of interest" description="Disordered" evidence="1">
    <location>
        <begin position="187"/>
        <end position="224"/>
    </location>
</feature>
<dbReference type="CDD" id="cd07247">
    <property type="entry name" value="SgaA_N_like"/>
    <property type="match status" value="1"/>
</dbReference>
<keyword evidence="4" id="KW-1185">Reference proteome</keyword>
<organism evidence="3 4">
    <name type="scientific">Streptomyces atriruber</name>
    <dbReference type="NCBI Taxonomy" id="545121"/>
    <lineage>
        <taxon>Bacteria</taxon>
        <taxon>Bacillati</taxon>
        <taxon>Actinomycetota</taxon>
        <taxon>Actinomycetes</taxon>
        <taxon>Kitasatosporales</taxon>
        <taxon>Streptomycetaceae</taxon>
        <taxon>Streptomyces</taxon>
    </lineage>
</organism>
<evidence type="ECO:0000259" key="2">
    <source>
        <dbReference type="PROSITE" id="PS51819"/>
    </source>
</evidence>
<accession>A0ABV3BHC3</accession>
<gene>
    <name evidence="3" type="ORF">ABZ921_07275</name>
</gene>
<dbReference type="RefSeq" id="WP_359345912.1">
    <property type="nucleotide sequence ID" value="NZ_JBEYXV010000003.1"/>
</dbReference>